<keyword evidence="3" id="KW-1185">Reference proteome</keyword>
<dbReference type="PROSITE" id="PS51257">
    <property type="entry name" value="PROKAR_LIPOPROTEIN"/>
    <property type="match status" value="1"/>
</dbReference>
<keyword evidence="1" id="KW-0732">Signal</keyword>
<proteinExistence type="predicted"/>
<reference evidence="2 3" key="1">
    <citation type="submission" date="2019-04" db="EMBL/GenBank/DDBJ databases">
        <title>Lampropedia sp YIM MLB12 draf genome.</title>
        <authorList>
            <person name="Wang Y.-X."/>
        </authorList>
    </citation>
    <scope>NUCLEOTIDE SEQUENCE [LARGE SCALE GENOMIC DNA]</scope>
    <source>
        <strain evidence="2 3">YIM MLB12</strain>
    </source>
</reference>
<dbReference type="OrthoDB" id="5296954at2"/>
<dbReference type="Proteomes" id="UP000306236">
    <property type="component" value="Unassembled WGS sequence"/>
</dbReference>
<dbReference type="Pfam" id="PF12915">
    <property type="entry name" value="DUF3833"/>
    <property type="match status" value="1"/>
</dbReference>
<organism evidence="2 3">
    <name type="scientific">Lampropedia aestuarii</name>
    <dbReference type="NCBI Taxonomy" id="2562762"/>
    <lineage>
        <taxon>Bacteria</taxon>
        <taxon>Pseudomonadati</taxon>
        <taxon>Pseudomonadota</taxon>
        <taxon>Betaproteobacteria</taxon>
        <taxon>Burkholderiales</taxon>
        <taxon>Comamonadaceae</taxon>
        <taxon>Lampropedia</taxon>
    </lineage>
</organism>
<dbReference type="AlphaFoldDB" id="A0A4S5BIK9"/>
<evidence type="ECO:0000256" key="1">
    <source>
        <dbReference type="SAM" id="SignalP"/>
    </source>
</evidence>
<evidence type="ECO:0000313" key="3">
    <source>
        <dbReference type="Proteomes" id="UP000306236"/>
    </source>
</evidence>
<comment type="caution">
    <text evidence="2">The sequence shown here is derived from an EMBL/GenBank/DDBJ whole genome shotgun (WGS) entry which is preliminary data.</text>
</comment>
<accession>A0A4S5BIK9</accession>
<evidence type="ECO:0000313" key="2">
    <source>
        <dbReference type="EMBL" id="THJ32170.1"/>
    </source>
</evidence>
<name>A0A4S5BIK9_9BURK</name>
<feature type="signal peptide" evidence="1">
    <location>
        <begin position="1"/>
        <end position="29"/>
    </location>
</feature>
<dbReference type="RefSeq" id="WP_136407115.1">
    <property type="nucleotide sequence ID" value="NZ_SSWX01000017.1"/>
</dbReference>
<feature type="chain" id="PRO_5020238721" evidence="1">
    <location>
        <begin position="30"/>
        <end position="201"/>
    </location>
</feature>
<dbReference type="InterPro" id="IPR024409">
    <property type="entry name" value="DUF3833"/>
</dbReference>
<gene>
    <name evidence="2" type="ORF">E8K88_13055</name>
</gene>
<protein>
    <submittedName>
        <fullName evidence="2">DUF3833 domain-containing protein</fullName>
    </submittedName>
</protein>
<sequence>MKRRHIALTVAAVALIGAALQGCSSPKLADYADREPKLDLAEFFAGRSQAWGLVQQRGGMVLRHFYASIEGRMDGDKLILDEQFVFDDGEKQSRVWTFTPVAPQRWTGVAHDVVGTADLQTAGNAVHLRYTLQVPVSGRVIDMRMDDWMFQLDDKTLVNRTSMRKWGVELGELTVFFRKQDAGADKQLGHTGHTAHAPSTQ</sequence>
<dbReference type="EMBL" id="SSWX01000017">
    <property type="protein sequence ID" value="THJ32170.1"/>
    <property type="molecule type" value="Genomic_DNA"/>
</dbReference>